<name>A0A559LQE5_FUSOC</name>
<dbReference type="PANTHER" id="PTHR47706">
    <property type="entry name" value="NMRA-LIKE FAMILY PROTEIN"/>
    <property type="match status" value="1"/>
</dbReference>
<organism evidence="5 6">
    <name type="scientific">Fusarium oxysporum f. sp. cubense</name>
    <dbReference type="NCBI Taxonomy" id="61366"/>
    <lineage>
        <taxon>Eukaryota</taxon>
        <taxon>Fungi</taxon>
        <taxon>Dikarya</taxon>
        <taxon>Ascomycota</taxon>
        <taxon>Pezizomycotina</taxon>
        <taxon>Sordariomycetes</taxon>
        <taxon>Hypocreomycetidae</taxon>
        <taxon>Hypocreales</taxon>
        <taxon>Nectriaceae</taxon>
        <taxon>Fusarium</taxon>
        <taxon>Fusarium oxysporum species complex</taxon>
    </lineage>
</organism>
<evidence type="ECO:0000256" key="2">
    <source>
        <dbReference type="ARBA" id="ARBA00022857"/>
    </source>
</evidence>
<proteinExistence type="inferred from homology"/>
<feature type="domain" description="NAD(P)-binding" evidence="4">
    <location>
        <begin position="8"/>
        <end position="95"/>
    </location>
</feature>
<accession>A0A559LQE5</accession>
<dbReference type="Proteomes" id="UP000320707">
    <property type="component" value="Unassembled WGS sequence"/>
</dbReference>
<dbReference type="PANTHER" id="PTHR47706:SF4">
    <property type="entry name" value="NMRA-LIKE DOMAIN-CONTAINING PROTEIN"/>
    <property type="match status" value="1"/>
</dbReference>
<dbReference type="InterPro" id="IPR051609">
    <property type="entry name" value="NmrA/Isoflavone_reductase-like"/>
</dbReference>
<evidence type="ECO:0000313" key="5">
    <source>
        <dbReference type="EMBL" id="TVY77114.1"/>
    </source>
</evidence>
<dbReference type="InterPro" id="IPR036291">
    <property type="entry name" value="NAD(P)-bd_dom_sf"/>
</dbReference>
<keyword evidence="3" id="KW-0560">Oxidoreductase</keyword>
<gene>
    <name evidence="5" type="primary">BOA1-4</name>
    <name evidence="5" type="ORF">Focb16_v006294</name>
</gene>
<evidence type="ECO:0000256" key="1">
    <source>
        <dbReference type="ARBA" id="ARBA00005725"/>
    </source>
</evidence>
<dbReference type="EMBL" id="SRMI01000002">
    <property type="protein sequence ID" value="TVY77114.1"/>
    <property type="molecule type" value="Genomic_DNA"/>
</dbReference>
<dbReference type="Pfam" id="PF13460">
    <property type="entry name" value="NAD_binding_10"/>
    <property type="match status" value="1"/>
</dbReference>
<comment type="caution">
    <text evidence="5">The sequence shown here is derived from an EMBL/GenBank/DDBJ whole genome shotgun (WGS) entry which is preliminary data.</text>
</comment>
<evidence type="ECO:0000313" key="6">
    <source>
        <dbReference type="Proteomes" id="UP000320707"/>
    </source>
</evidence>
<keyword evidence="2" id="KW-0521">NADP</keyword>
<dbReference type="SUPFAM" id="SSF51735">
    <property type="entry name" value="NAD(P)-binding Rossmann-fold domains"/>
    <property type="match status" value="1"/>
</dbReference>
<sequence length="225" mass="24049">MSTIAVSGGTGGLGRAIVDGLNAAGKSTVVVLSRESTKEKEKELGARMIAVDYNDVASVSAVLEKNNIDTVICTLSAPGPEAELALISAVEKSRVTNRYIPAIWSILYNSITTTGSKIITRPVSQALGEIPVVLTHTSDVGKFVAAYMEKPTWGKEAYIIGNRLTLNELIRLVEEAKGVKFTVTYDSVDDLSAGKVTELPSHPPAYAVFPKESLQGFLAGFDCWQ</sequence>
<dbReference type="Gene3D" id="3.40.50.720">
    <property type="entry name" value="NAD(P)-binding Rossmann-like Domain"/>
    <property type="match status" value="2"/>
</dbReference>
<dbReference type="GO" id="GO:0016491">
    <property type="term" value="F:oxidoreductase activity"/>
    <property type="evidence" value="ECO:0007669"/>
    <property type="project" value="UniProtKB-KW"/>
</dbReference>
<reference evidence="5 6" key="1">
    <citation type="journal article" date="2019" name="Microbiol. Resour. Announc.">
        <title>High-quality draft genome sequence of Fusarium oxysporum f. sp. cubense strain 160527, a causal agent of Panama disease.</title>
        <authorList>
            <person name="Asai S."/>
            <person name="Ayukawa Y."/>
            <person name="Gan P."/>
            <person name="Masuda S."/>
            <person name="Komatsu K."/>
            <person name="Shirasu K."/>
            <person name="Arie T."/>
        </authorList>
    </citation>
    <scope>NUCLEOTIDE SEQUENCE [LARGE SCALE GENOMIC DNA]</scope>
    <source>
        <strain evidence="5 6">160527</strain>
    </source>
</reference>
<dbReference type="Gene3D" id="3.90.25.10">
    <property type="entry name" value="UDP-galactose 4-epimerase, domain 1"/>
    <property type="match status" value="1"/>
</dbReference>
<evidence type="ECO:0000256" key="3">
    <source>
        <dbReference type="ARBA" id="ARBA00023002"/>
    </source>
</evidence>
<comment type="similarity">
    <text evidence="1">Belongs to the NmrA-type oxidoreductase family. Isoflavone reductase subfamily.</text>
</comment>
<protein>
    <submittedName>
        <fullName evidence="5">Oxidoreductase BOA1</fullName>
    </submittedName>
</protein>
<dbReference type="AlphaFoldDB" id="A0A559LQE5"/>
<dbReference type="InterPro" id="IPR016040">
    <property type="entry name" value="NAD(P)-bd_dom"/>
</dbReference>
<evidence type="ECO:0000259" key="4">
    <source>
        <dbReference type="Pfam" id="PF13460"/>
    </source>
</evidence>